<evidence type="ECO:0000259" key="1">
    <source>
        <dbReference type="Pfam" id="PF00326"/>
    </source>
</evidence>
<dbReference type="AlphaFoldDB" id="A0A0J9R5T6"/>
<dbReference type="GO" id="GO:0006508">
    <property type="term" value="P:proteolysis"/>
    <property type="evidence" value="ECO:0007669"/>
    <property type="project" value="InterPro"/>
</dbReference>
<dbReference type="GO" id="GO:0008236">
    <property type="term" value="F:serine-type peptidase activity"/>
    <property type="evidence" value="ECO:0007669"/>
    <property type="project" value="InterPro"/>
</dbReference>
<dbReference type="PANTHER" id="PTHR11731:SF187">
    <property type="entry name" value="INACTIVE DIPEPTIDYL PEPTIDASE 10-LIKE PROTEIN"/>
    <property type="match status" value="1"/>
</dbReference>
<name>A0A0J9R5T6_DROSI</name>
<dbReference type="EMBL" id="CM002912">
    <property type="protein sequence ID" value="KMZ01338.1"/>
    <property type="molecule type" value="Genomic_DNA"/>
</dbReference>
<dbReference type="Bgee" id="FBgn0268655">
    <property type="expression patterns" value="Expressed in adult organism and 3 other cell types or tissues"/>
</dbReference>
<dbReference type="Gene3D" id="3.40.50.1820">
    <property type="entry name" value="alpha/beta hydrolase"/>
    <property type="match status" value="1"/>
</dbReference>
<dbReference type="InterPro" id="IPR029058">
    <property type="entry name" value="AB_hydrolase_fold"/>
</dbReference>
<feature type="domain" description="Peptidase S9 prolyl oligopeptidase catalytic" evidence="1">
    <location>
        <begin position="19"/>
        <end position="216"/>
    </location>
</feature>
<dbReference type="Proteomes" id="UP000035880">
    <property type="component" value="Chromosome 3L"/>
</dbReference>
<dbReference type="InterPro" id="IPR050278">
    <property type="entry name" value="Serine_Prot_S9B/DPPIV"/>
</dbReference>
<dbReference type="SUPFAM" id="SSF53474">
    <property type="entry name" value="alpha/beta-Hydrolases"/>
    <property type="match status" value="1"/>
</dbReference>
<dbReference type="GO" id="GO:0008239">
    <property type="term" value="F:dipeptidyl-peptidase activity"/>
    <property type="evidence" value="ECO:0007669"/>
    <property type="project" value="TreeGrafter"/>
</dbReference>
<evidence type="ECO:0000313" key="3">
    <source>
        <dbReference type="EMBL" id="KMZ01338.1"/>
    </source>
</evidence>
<dbReference type="InterPro" id="IPR001375">
    <property type="entry name" value="Peptidase_S9_cat"/>
</dbReference>
<dbReference type="Proteomes" id="UP000035880">
    <property type="component" value="Chromosome 2R"/>
</dbReference>
<reference evidence="2" key="1">
    <citation type="journal article" date="2013" name="Genome Res.">
        <title>A second-generation assembly of the Drosophila simulans genome provides new insights into patterns of lineage-specific divergence.</title>
        <authorList>
            <person name="Hu T.T."/>
            <person name="Eisen M.B."/>
            <person name="Thornton K.R."/>
            <person name="Andolfatto P."/>
        </authorList>
    </citation>
    <scope>NUCLEOTIDE SEQUENCE [LARGE SCALE GENOMIC DNA]</scope>
    <source>
        <strain evidence="2">W501</strain>
    </source>
</reference>
<sequence length="234" mass="25982">MHHINGRPGSESVSEKFKIDWGTYMSSRNDVVYIRLDVRGSKGQSKKTLYRHLGGVEVLDQISVIGYLLDTIGFLDETRVGMWGWGYGGYVTSMALGTQQDVFKCGIAVSPTADWLYSNSAFTERILGLPAENFKGYVEADATQRARLIKSNSYFLIHGLADTTAPFVHGVQLAKSLTSANILFRYQTYADEGHDLSGVLEHVYSSMEQYFAECLSLDPDDTKPEVDNSIVPAE</sequence>
<dbReference type="KEGG" id="dsi:Dsimw501_GD27805"/>
<dbReference type="OrthoDB" id="16520at2759"/>
<dbReference type="GO" id="GO:0005886">
    <property type="term" value="C:plasma membrane"/>
    <property type="evidence" value="ECO:0007669"/>
    <property type="project" value="TreeGrafter"/>
</dbReference>
<reference evidence="2" key="3">
    <citation type="submission" date="2015-04" db="EMBL/GenBank/DDBJ databases">
        <authorList>
            <consortium name="FlyBase"/>
        </authorList>
    </citation>
    <scope>NUCLEOTIDE SEQUENCE</scope>
    <source>
        <strain evidence="2">W501</strain>
    </source>
</reference>
<dbReference type="KEGG" id="dsi:Dsimw501_GD27365"/>
<evidence type="ECO:0000313" key="2">
    <source>
        <dbReference type="EMBL" id="KMY91567.1"/>
    </source>
</evidence>
<dbReference type="Pfam" id="PF00326">
    <property type="entry name" value="Peptidase_S9"/>
    <property type="match status" value="1"/>
</dbReference>
<dbReference type="EMBL" id="CM002911">
    <property type="protein sequence ID" value="KMY91567.1"/>
    <property type="molecule type" value="Genomic_DNA"/>
</dbReference>
<dbReference type="PANTHER" id="PTHR11731">
    <property type="entry name" value="PROTEASE FAMILY S9B,C DIPEPTIDYL-PEPTIDASE IV-RELATED"/>
    <property type="match status" value="1"/>
</dbReference>
<proteinExistence type="predicted"/>
<reference evidence="2" key="2">
    <citation type="submission" date="2014-06" db="EMBL/GenBank/DDBJ databases">
        <authorList>
            <person name="Hu T."/>
            <person name="Eisen M.B."/>
            <person name="Thornton K.R."/>
            <person name="Andolfatto P."/>
        </authorList>
    </citation>
    <scope>NUCLEOTIDE SEQUENCE</scope>
    <source>
        <strain evidence="2">W501</strain>
    </source>
</reference>
<accession>A0A0J9R5T6</accession>
<gene>
    <name evidence="2" type="primary">Dsim\GD27805</name>
    <name evidence="3" type="synonym">Dsim\GD27365</name>
    <name evidence="3" type="ORF">Dsimw501_GD27365</name>
    <name evidence="2" type="ORF">Dsimw501_GD27805</name>
</gene>
<organism evidence="2">
    <name type="scientific">Drosophila simulans</name>
    <name type="common">Fruit fly</name>
    <dbReference type="NCBI Taxonomy" id="7240"/>
    <lineage>
        <taxon>Eukaryota</taxon>
        <taxon>Metazoa</taxon>
        <taxon>Ecdysozoa</taxon>
        <taxon>Arthropoda</taxon>
        <taxon>Hexapoda</taxon>
        <taxon>Insecta</taxon>
        <taxon>Pterygota</taxon>
        <taxon>Neoptera</taxon>
        <taxon>Endopterygota</taxon>
        <taxon>Diptera</taxon>
        <taxon>Brachycera</taxon>
        <taxon>Muscomorpha</taxon>
        <taxon>Ephydroidea</taxon>
        <taxon>Drosophilidae</taxon>
        <taxon>Drosophila</taxon>
        <taxon>Sophophora</taxon>
    </lineage>
</organism>
<protein>
    <recommendedName>
        <fullName evidence="1">Peptidase S9 prolyl oligopeptidase catalytic domain-containing protein</fullName>
    </recommendedName>
</protein>